<evidence type="ECO:0000256" key="16">
    <source>
        <dbReference type="ARBA" id="ARBA00049428"/>
    </source>
</evidence>
<dbReference type="InterPro" id="IPR006838">
    <property type="entry name" value="ADTRP_AIG1"/>
</dbReference>
<dbReference type="GO" id="GO:0012505">
    <property type="term" value="C:endomembrane system"/>
    <property type="evidence" value="ECO:0007669"/>
    <property type="project" value="UniProtKB-SubCell"/>
</dbReference>
<evidence type="ECO:0000313" key="19">
    <source>
        <dbReference type="RefSeq" id="XP_023161499.2"/>
    </source>
</evidence>
<keyword evidence="6 17" id="KW-0472">Membrane</keyword>
<dbReference type="Proteomes" id="UP000504633">
    <property type="component" value="Unplaced"/>
</dbReference>
<keyword evidence="4 17" id="KW-0812">Transmembrane</keyword>
<dbReference type="GeneID" id="111593129"/>
<dbReference type="GO" id="GO:0016020">
    <property type="term" value="C:membrane"/>
    <property type="evidence" value="ECO:0007669"/>
    <property type="project" value="InterPro"/>
</dbReference>
<comment type="catalytic activity">
    <reaction evidence="1">
        <text>9-(9Z-hexadecenoyloxy)-octadecanoate + H2O = (9Z)-hexadecenoate + 9-hydroxy-octadecanoate + H(+)</text>
        <dbReference type="Rhea" id="RHEA:52068"/>
        <dbReference type="ChEBI" id="CHEBI:15377"/>
        <dbReference type="ChEBI" id="CHEBI:15378"/>
        <dbReference type="ChEBI" id="CHEBI:32372"/>
        <dbReference type="ChEBI" id="CHEBI:136286"/>
        <dbReference type="ChEBI" id="CHEBI:136309"/>
    </reaction>
    <physiologicalReaction direction="left-to-right" evidence="1">
        <dbReference type="Rhea" id="RHEA:52069"/>
    </physiologicalReaction>
</comment>
<sequence>MKSRLVLASAHKTRLLLHLLATVHLGYAIYYEYFYAQLPSVAVQLGLLAPVGGKFKYLTFLNGLLQCGYYLLASLHDLLRLQRLQQWRDYLLACLVLPLALTLSVTFWTLCAIDGESIYPYFLELIYPKWLKWTMHCHVAVYALLELCTTAHQYPKRGRGLAGLTAALILYLIWIYFVLFYTGIWIYPFLGALMPATRLCFFAAIILLACGYYLVGERINQVLWTSSRENGH</sequence>
<feature type="transmembrane region" description="Helical" evidence="17">
    <location>
        <begin position="193"/>
        <end position="215"/>
    </location>
</feature>
<keyword evidence="5 17" id="KW-1133">Transmembrane helix</keyword>
<comment type="subcellular location">
    <subcellularLocation>
        <location evidence="2">Endomembrane system</location>
        <topology evidence="2">Multi-pass membrane protein</topology>
    </subcellularLocation>
</comment>
<evidence type="ECO:0000256" key="10">
    <source>
        <dbReference type="ARBA" id="ARBA00048680"/>
    </source>
</evidence>
<comment type="catalytic activity">
    <reaction evidence="11">
        <text>12-(9Z-octadecenoyloxy)-octadecanoate + H2O = 12-hydroxyoctadecanoate + (9Z)-octadecenoate + H(+)</text>
        <dbReference type="Rhea" id="RHEA:52060"/>
        <dbReference type="ChEBI" id="CHEBI:15377"/>
        <dbReference type="ChEBI" id="CHEBI:15378"/>
        <dbReference type="ChEBI" id="CHEBI:30823"/>
        <dbReference type="ChEBI" id="CHEBI:84201"/>
        <dbReference type="ChEBI" id="CHEBI:136302"/>
    </reaction>
    <physiologicalReaction direction="left-to-right" evidence="11">
        <dbReference type="Rhea" id="RHEA:52061"/>
    </physiologicalReaction>
</comment>
<evidence type="ECO:0000256" key="3">
    <source>
        <dbReference type="ARBA" id="ARBA00009300"/>
    </source>
</evidence>
<dbReference type="PANTHER" id="PTHR10989:SF16">
    <property type="entry name" value="AT02829P-RELATED"/>
    <property type="match status" value="1"/>
</dbReference>
<evidence type="ECO:0000256" key="1">
    <source>
        <dbReference type="ARBA" id="ARBA00000923"/>
    </source>
</evidence>
<dbReference type="Pfam" id="PF04750">
    <property type="entry name" value="Far-17a_AIG1"/>
    <property type="match status" value="1"/>
</dbReference>
<feature type="transmembrane region" description="Helical" evidence="17">
    <location>
        <begin position="130"/>
        <end position="149"/>
    </location>
</feature>
<comment type="similarity">
    <text evidence="3">Belongs to the AIG1 family.</text>
</comment>
<proteinExistence type="inferred from homology"/>
<evidence type="ECO:0000256" key="9">
    <source>
        <dbReference type="ARBA" id="ARBA00047863"/>
    </source>
</evidence>
<evidence type="ECO:0000313" key="18">
    <source>
        <dbReference type="Proteomes" id="UP000504633"/>
    </source>
</evidence>
<evidence type="ECO:0000256" key="8">
    <source>
        <dbReference type="ARBA" id="ARBA00047427"/>
    </source>
</evidence>
<dbReference type="AlphaFoldDB" id="A0A6J1L6Q3"/>
<evidence type="ECO:0000256" key="2">
    <source>
        <dbReference type="ARBA" id="ARBA00004127"/>
    </source>
</evidence>
<evidence type="ECO:0000256" key="11">
    <source>
        <dbReference type="ARBA" id="ARBA00048701"/>
    </source>
</evidence>
<protein>
    <submittedName>
        <fullName evidence="19">Androgen-induced gene 1 protein</fullName>
    </submittedName>
</protein>
<comment type="catalytic activity">
    <reaction evidence="15">
        <text>13-(9Z-hexadecenoyloxy)-octadecanoate + H2O = 13-hydroxy-octadecanoate + (9Z)-hexadecenoate + H(+)</text>
        <dbReference type="Rhea" id="RHEA:52076"/>
        <dbReference type="ChEBI" id="CHEBI:15377"/>
        <dbReference type="ChEBI" id="CHEBI:15378"/>
        <dbReference type="ChEBI" id="CHEBI:32372"/>
        <dbReference type="ChEBI" id="CHEBI:136304"/>
        <dbReference type="ChEBI" id="CHEBI:136315"/>
    </reaction>
    <physiologicalReaction direction="left-to-right" evidence="15">
        <dbReference type="Rhea" id="RHEA:52077"/>
    </physiologicalReaction>
</comment>
<reference evidence="19" key="1">
    <citation type="submission" date="2025-08" db="UniProtKB">
        <authorList>
            <consortium name="RefSeq"/>
        </authorList>
    </citation>
    <scope>IDENTIFICATION</scope>
    <source>
        <strain evidence="19">15085-1641.00</strain>
        <tissue evidence="19">Whole body</tissue>
    </source>
</reference>
<evidence type="ECO:0000256" key="4">
    <source>
        <dbReference type="ARBA" id="ARBA00022692"/>
    </source>
</evidence>
<dbReference type="KEGG" id="dhe:111593129"/>
<comment type="catalytic activity">
    <reaction evidence="13">
        <text>9-octadecanoyloxy-octadecanoate + H2O = 9-hydroxy-octadecanoate + octadecanoate + H(+)</text>
        <dbReference type="Rhea" id="RHEA:52096"/>
        <dbReference type="ChEBI" id="CHEBI:15377"/>
        <dbReference type="ChEBI" id="CHEBI:15378"/>
        <dbReference type="ChEBI" id="CHEBI:25629"/>
        <dbReference type="ChEBI" id="CHEBI:136286"/>
        <dbReference type="ChEBI" id="CHEBI:136373"/>
    </reaction>
    <physiologicalReaction direction="left-to-right" evidence="13">
        <dbReference type="Rhea" id="RHEA:52097"/>
    </physiologicalReaction>
</comment>
<comment type="catalytic activity">
    <reaction evidence="10">
        <text>12-octadecanoyloxy-octadecanoate + H2O = 12-hydroxyoctadecanoate + octadecanoate + H(+)</text>
        <dbReference type="Rhea" id="RHEA:52080"/>
        <dbReference type="ChEBI" id="CHEBI:15377"/>
        <dbReference type="ChEBI" id="CHEBI:15378"/>
        <dbReference type="ChEBI" id="CHEBI:25629"/>
        <dbReference type="ChEBI" id="CHEBI:84201"/>
        <dbReference type="ChEBI" id="CHEBI:136330"/>
    </reaction>
    <physiologicalReaction direction="left-to-right" evidence="10">
        <dbReference type="Rhea" id="RHEA:52081"/>
    </physiologicalReaction>
</comment>
<evidence type="ECO:0000256" key="5">
    <source>
        <dbReference type="ARBA" id="ARBA00022989"/>
    </source>
</evidence>
<evidence type="ECO:0000256" key="7">
    <source>
        <dbReference type="ARBA" id="ARBA00047368"/>
    </source>
</evidence>
<name>A0A6J1L6Q3_DROHY</name>
<evidence type="ECO:0000256" key="17">
    <source>
        <dbReference type="SAM" id="Phobius"/>
    </source>
</evidence>
<feature type="transmembrane region" description="Helical" evidence="17">
    <location>
        <begin position="161"/>
        <end position="187"/>
    </location>
</feature>
<gene>
    <name evidence="19" type="primary">LOC111593129</name>
</gene>
<comment type="catalytic activity">
    <reaction evidence="7">
        <text>12-hexadecanoyloxy-octadecanoate + H2O = 12-hydroxyoctadecanoate + hexadecanoate + H(+)</text>
        <dbReference type="Rhea" id="RHEA:52056"/>
        <dbReference type="ChEBI" id="CHEBI:7896"/>
        <dbReference type="ChEBI" id="CHEBI:15377"/>
        <dbReference type="ChEBI" id="CHEBI:15378"/>
        <dbReference type="ChEBI" id="CHEBI:83677"/>
        <dbReference type="ChEBI" id="CHEBI:84201"/>
    </reaction>
    <physiologicalReaction direction="left-to-right" evidence="7">
        <dbReference type="Rhea" id="RHEA:52057"/>
    </physiologicalReaction>
</comment>
<dbReference type="RefSeq" id="XP_023161499.2">
    <property type="nucleotide sequence ID" value="XM_023305731.2"/>
</dbReference>
<organism evidence="18 19">
    <name type="scientific">Drosophila hydei</name>
    <name type="common">Fruit fly</name>
    <dbReference type="NCBI Taxonomy" id="7224"/>
    <lineage>
        <taxon>Eukaryota</taxon>
        <taxon>Metazoa</taxon>
        <taxon>Ecdysozoa</taxon>
        <taxon>Arthropoda</taxon>
        <taxon>Hexapoda</taxon>
        <taxon>Insecta</taxon>
        <taxon>Pterygota</taxon>
        <taxon>Neoptera</taxon>
        <taxon>Endopterygota</taxon>
        <taxon>Diptera</taxon>
        <taxon>Brachycera</taxon>
        <taxon>Muscomorpha</taxon>
        <taxon>Ephydroidea</taxon>
        <taxon>Drosophilidae</taxon>
        <taxon>Drosophila</taxon>
    </lineage>
</organism>
<comment type="catalytic activity">
    <reaction evidence="9">
        <text>9-hexadecanoyloxy-octadecanoate + H2O = 9-hydroxy-octadecanoate + hexadecanoate + H(+)</text>
        <dbReference type="Rhea" id="RHEA:52052"/>
        <dbReference type="ChEBI" id="CHEBI:7896"/>
        <dbReference type="ChEBI" id="CHEBI:15377"/>
        <dbReference type="ChEBI" id="CHEBI:15378"/>
        <dbReference type="ChEBI" id="CHEBI:83670"/>
        <dbReference type="ChEBI" id="CHEBI:136286"/>
    </reaction>
    <physiologicalReaction direction="left-to-right" evidence="9">
        <dbReference type="Rhea" id="RHEA:52053"/>
    </physiologicalReaction>
</comment>
<comment type="catalytic activity">
    <reaction evidence="8">
        <text>13-octadecanoyloxy-octadecanoate + H2O = 13-hydroxy-octadecanoate + octadecanoate + H(+)</text>
        <dbReference type="Rhea" id="RHEA:52084"/>
        <dbReference type="ChEBI" id="CHEBI:15377"/>
        <dbReference type="ChEBI" id="CHEBI:15378"/>
        <dbReference type="ChEBI" id="CHEBI:25629"/>
        <dbReference type="ChEBI" id="CHEBI:136304"/>
        <dbReference type="ChEBI" id="CHEBI:136335"/>
    </reaction>
    <physiologicalReaction direction="left-to-right" evidence="8">
        <dbReference type="Rhea" id="RHEA:52085"/>
    </physiologicalReaction>
</comment>
<feature type="transmembrane region" description="Helical" evidence="17">
    <location>
        <begin position="90"/>
        <end position="110"/>
    </location>
</feature>
<keyword evidence="18" id="KW-1185">Reference proteome</keyword>
<comment type="catalytic activity">
    <reaction evidence="12">
        <text>9-(9Z-octadecenoyloxy)-octadecanoate + H2O = 9-hydroxy-octadecanoate + (9Z)-octadecenoate + H(+)</text>
        <dbReference type="Rhea" id="RHEA:52048"/>
        <dbReference type="ChEBI" id="CHEBI:15377"/>
        <dbReference type="ChEBI" id="CHEBI:15378"/>
        <dbReference type="ChEBI" id="CHEBI:30823"/>
        <dbReference type="ChEBI" id="CHEBI:136282"/>
        <dbReference type="ChEBI" id="CHEBI:136286"/>
    </reaction>
    <physiologicalReaction direction="left-to-right" evidence="12">
        <dbReference type="Rhea" id="RHEA:52049"/>
    </physiologicalReaction>
</comment>
<dbReference type="OMA" id="NWLNHTM"/>
<evidence type="ECO:0000256" key="6">
    <source>
        <dbReference type="ARBA" id="ARBA00023136"/>
    </source>
</evidence>
<accession>A0A6J1L6Q3</accession>
<evidence type="ECO:0000256" key="12">
    <source>
        <dbReference type="ARBA" id="ARBA00048800"/>
    </source>
</evidence>
<dbReference type="OrthoDB" id="1898221at2759"/>
<feature type="transmembrane region" description="Helical" evidence="17">
    <location>
        <begin position="57"/>
        <end position="78"/>
    </location>
</feature>
<evidence type="ECO:0000256" key="15">
    <source>
        <dbReference type="ARBA" id="ARBA00049322"/>
    </source>
</evidence>
<comment type="catalytic activity">
    <reaction evidence="14">
        <text>13-(9Z-octadecenoyloxy)-octadecanoate + H2O = 13-hydroxy-octadecanoate + (9Z)-octadecenoate + H(+)</text>
        <dbReference type="Rhea" id="RHEA:52064"/>
        <dbReference type="ChEBI" id="CHEBI:15377"/>
        <dbReference type="ChEBI" id="CHEBI:15378"/>
        <dbReference type="ChEBI" id="CHEBI:30823"/>
        <dbReference type="ChEBI" id="CHEBI:136303"/>
        <dbReference type="ChEBI" id="CHEBI:136304"/>
    </reaction>
    <physiologicalReaction direction="left-to-right" evidence="14">
        <dbReference type="Rhea" id="RHEA:52065"/>
    </physiologicalReaction>
</comment>
<dbReference type="PANTHER" id="PTHR10989">
    <property type="entry name" value="ANDROGEN-INDUCED PROTEIN 1-RELATED"/>
    <property type="match status" value="1"/>
</dbReference>
<comment type="catalytic activity">
    <reaction evidence="16">
        <text>12-(9Z-hexadecenoyloxy)-octadecanoate + H2O = 12-hydroxyoctadecanoate + (9Z)-hexadecenoate + H(+)</text>
        <dbReference type="Rhea" id="RHEA:52072"/>
        <dbReference type="ChEBI" id="CHEBI:15377"/>
        <dbReference type="ChEBI" id="CHEBI:15378"/>
        <dbReference type="ChEBI" id="CHEBI:32372"/>
        <dbReference type="ChEBI" id="CHEBI:84201"/>
        <dbReference type="ChEBI" id="CHEBI:136312"/>
    </reaction>
    <physiologicalReaction direction="left-to-right" evidence="16">
        <dbReference type="Rhea" id="RHEA:52073"/>
    </physiologicalReaction>
</comment>
<evidence type="ECO:0000256" key="13">
    <source>
        <dbReference type="ARBA" id="ARBA00049221"/>
    </source>
</evidence>
<evidence type="ECO:0000256" key="14">
    <source>
        <dbReference type="ARBA" id="ARBA00049296"/>
    </source>
</evidence>